<evidence type="ECO:0000259" key="4">
    <source>
        <dbReference type="PROSITE" id="PS00662"/>
    </source>
</evidence>
<name>K1Z6F0_9BACT</name>
<keyword evidence="3" id="KW-0067">ATP-binding</keyword>
<dbReference type="Gene3D" id="3.40.50.300">
    <property type="entry name" value="P-loop containing nucleotide triphosphate hydrolases"/>
    <property type="match status" value="1"/>
</dbReference>
<proteinExistence type="inferred from homology"/>
<evidence type="ECO:0000313" key="5">
    <source>
        <dbReference type="EMBL" id="EKD44796.1"/>
    </source>
</evidence>
<dbReference type="GO" id="GO:0005524">
    <property type="term" value="F:ATP binding"/>
    <property type="evidence" value="ECO:0007669"/>
    <property type="project" value="UniProtKB-KW"/>
</dbReference>
<dbReference type="InterPro" id="IPR001482">
    <property type="entry name" value="T2SS/T4SS_dom"/>
</dbReference>
<dbReference type="Pfam" id="PF00437">
    <property type="entry name" value="T2SSE"/>
    <property type="match status" value="1"/>
</dbReference>
<dbReference type="SUPFAM" id="SSF52540">
    <property type="entry name" value="P-loop containing nucleoside triphosphate hydrolases"/>
    <property type="match status" value="1"/>
</dbReference>
<reference evidence="5" key="1">
    <citation type="journal article" date="2012" name="Science">
        <title>Fermentation, hydrogen, and sulfur metabolism in multiple uncultivated bacterial phyla.</title>
        <authorList>
            <person name="Wrighton K.C."/>
            <person name="Thomas B.C."/>
            <person name="Sharon I."/>
            <person name="Miller C.S."/>
            <person name="Castelle C.J."/>
            <person name="VerBerkmoes N.C."/>
            <person name="Wilkins M.J."/>
            <person name="Hettich R.L."/>
            <person name="Lipton M.S."/>
            <person name="Williams K.H."/>
            <person name="Long P.E."/>
            <person name="Banfield J.F."/>
        </authorList>
    </citation>
    <scope>NUCLEOTIDE SEQUENCE [LARGE SCALE GENOMIC DNA]</scope>
</reference>
<dbReference type="PROSITE" id="PS00662">
    <property type="entry name" value="T2SP_E"/>
    <property type="match status" value="1"/>
</dbReference>
<dbReference type="GO" id="GO:0005886">
    <property type="term" value="C:plasma membrane"/>
    <property type="evidence" value="ECO:0007669"/>
    <property type="project" value="TreeGrafter"/>
</dbReference>
<sequence length="412" mass="46185">MFRKIKDSATFFSLPLRNDLGDVVDYTNKLFDFAIETDASDIHIEPSKDFITIRFRQSGDFLFVDKISHEEYAKLLSRMKILANMRIDEKHKPQDGKIAFTSEKLENELIDIRVSIMPIVDGEKIVMRILRQNTDMLSLEKLDFLDTNLEKIKKSLASKYGMILVAGPTGSGKSTTLFSMLRSFDPFAHNITTLEDPVEYNIPHINQTQVKPQIGFDFASGLRSLVRQDPDIIMVGEIRDKETAMLAIEAALTGHLVLSTIHTNSAAGTIQRLINMDIEPFLISSALKMVISQRLVKKLCPHCSAPYKIVEPAMQSKVSGYLSHIIEDDISDIDFYKTTGCEKCDSSGYSGRMGTHEVLVMNEALDPLILGKAPVHEIEQKARELGMITIMQDGLIKAATGKTTVEEIIKLI</sequence>
<organism evidence="5">
    <name type="scientific">uncultured bacterium</name>
    <name type="common">gcode 4</name>
    <dbReference type="NCBI Taxonomy" id="1234023"/>
    <lineage>
        <taxon>Bacteria</taxon>
        <taxon>environmental samples</taxon>
    </lineage>
</organism>
<keyword evidence="2" id="KW-0547">Nucleotide-binding</keyword>
<dbReference type="CDD" id="cd01129">
    <property type="entry name" value="PulE-GspE-like"/>
    <property type="match status" value="1"/>
</dbReference>
<gene>
    <name evidence="5" type="ORF">ACD_71C00003G0001</name>
</gene>
<feature type="domain" description="Bacterial type II secretion system protein E" evidence="4">
    <location>
        <begin position="226"/>
        <end position="240"/>
    </location>
</feature>
<dbReference type="PANTHER" id="PTHR30258">
    <property type="entry name" value="TYPE II SECRETION SYSTEM PROTEIN GSPE-RELATED"/>
    <property type="match status" value="1"/>
</dbReference>
<dbReference type="InterPro" id="IPR027417">
    <property type="entry name" value="P-loop_NTPase"/>
</dbReference>
<dbReference type="AlphaFoldDB" id="K1Z6F0"/>
<evidence type="ECO:0000256" key="1">
    <source>
        <dbReference type="ARBA" id="ARBA00006611"/>
    </source>
</evidence>
<dbReference type="Gene3D" id="3.30.450.90">
    <property type="match status" value="1"/>
</dbReference>
<accession>K1Z6F0</accession>
<evidence type="ECO:0000256" key="3">
    <source>
        <dbReference type="ARBA" id="ARBA00022840"/>
    </source>
</evidence>
<evidence type="ECO:0000256" key="2">
    <source>
        <dbReference type="ARBA" id="ARBA00022741"/>
    </source>
</evidence>
<protein>
    <recommendedName>
        <fullName evidence="4">Bacterial type II secretion system protein E domain-containing protein</fullName>
    </recommendedName>
</protein>
<dbReference type="PANTHER" id="PTHR30258:SF1">
    <property type="entry name" value="PROTEIN TRANSPORT PROTEIN HOFB HOMOLOG"/>
    <property type="match status" value="1"/>
</dbReference>
<comment type="similarity">
    <text evidence="1">Belongs to the GSP E family.</text>
</comment>
<dbReference type="EMBL" id="AMFJ01028734">
    <property type="protein sequence ID" value="EKD44796.1"/>
    <property type="molecule type" value="Genomic_DNA"/>
</dbReference>
<dbReference type="GO" id="GO:0016887">
    <property type="term" value="F:ATP hydrolysis activity"/>
    <property type="evidence" value="ECO:0007669"/>
    <property type="project" value="TreeGrafter"/>
</dbReference>
<comment type="caution">
    <text evidence="5">The sequence shown here is derived from an EMBL/GenBank/DDBJ whole genome shotgun (WGS) entry which is preliminary data.</text>
</comment>